<evidence type="ECO:0000256" key="1">
    <source>
        <dbReference type="SAM" id="MobiDB-lite"/>
    </source>
</evidence>
<feature type="region of interest" description="Disordered" evidence="1">
    <location>
        <begin position="80"/>
        <end position="164"/>
    </location>
</feature>
<evidence type="ECO:0000313" key="2">
    <source>
        <dbReference type="EMBL" id="OSX78065.1"/>
    </source>
</evidence>
<organism evidence="2 3">
    <name type="scientific">Porphyra umbilicalis</name>
    <name type="common">Purple laver</name>
    <name type="synonym">Red alga</name>
    <dbReference type="NCBI Taxonomy" id="2786"/>
    <lineage>
        <taxon>Eukaryota</taxon>
        <taxon>Rhodophyta</taxon>
        <taxon>Bangiophyceae</taxon>
        <taxon>Bangiales</taxon>
        <taxon>Bangiaceae</taxon>
        <taxon>Porphyra</taxon>
    </lineage>
</organism>
<reference evidence="2 3" key="1">
    <citation type="submission" date="2017-03" db="EMBL/GenBank/DDBJ databases">
        <title>WGS assembly of Porphyra umbilicalis.</title>
        <authorList>
            <person name="Brawley S.H."/>
            <person name="Blouin N.A."/>
            <person name="Ficko-Blean E."/>
            <person name="Wheeler G.L."/>
            <person name="Lohr M."/>
            <person name="Goodson H.V."/>
            <person name="Jenkins J.W."/>
            <person name="Blaby-Haas C.E."/>
            <person name="Helliwell K.E."/>
            <person name="Chan C."/>
            <person name="Marriage T."/>
            <person name="Bhattacharya D."/>
            <person name="Klein A.S."/>
            <person name="Badis Y."/>
            <person name="Brodie J."/>
            <person name="Cao Y."/>
            <person name="Collen J."/>
            <person name="Dittami S.M."/>
            <person name="Gachon C.M."/>
            <person name="Green B.R."/>
            <person name="Karpowicz S."/>
            <person name="Kim J.W."/>
            <person name="Kudahl U."/>
            <person name="Lin S."/>
            <person name="Michel G."/>
            <person name="Mittag M."/>
            <person name="Olson B.J."/>
            <person name="Pangilinan J."/>
            <person name="Peng Y."/>
            <person name="Qiu H."/>
            <person name="Shu S."/>
            <person name="Singer J.T."/>
            <person name="Smith A.G."/>
            <person name="Sprecher B.N."/>
            <person name="Wagner V."/>
            <person name="Wang W."/>
            <person name="Wang Z.-Y."/>
            <person name="Yan J."/>
            <person name="Yarish C."/>
            <person name="Zoeuner-Riek S."/>
            <person name="Zhuang Y."/>
            <person name="Zou Y."/>
            <person name="Lindquist E.A."/>
            <person name="Grimwood J."/>
            <person name="Barry K."/>
            <person name="Rokhsar D.S."/>
            <person name="Schmutz J."/>
            <person name="Stiller J.W."/>
            <person name="Grossman A.R."/>
            <person name="Prochnik S.E."/>
        </authorList>
    </citation>
    <scope>NUCLEOTIDE SEQUENCE [LARGE SCALE GENOMIC DNA]</scope>
    <source>
        <strain evidence="2">4086291</strain>
    </source>
</reference>
<accession>A0A1X6PBE3</accession>
<feature type="compositionally biased region" description="Basic and acidic residues" evidence="1">
    <location>
        <begin position="155"/>
        <end position="164"/>
    </location>
</feature>
<feature type="compositionally biased region" description="Basic and acidic residues" evidence="1">
    <location>
        <begin position="86"/>
        <end position="95"/>
    </location>
</feature>
<feature type="compositionally biased region" description="Low complexity" evidence="1">
    <location>
        <begin position="139"/>
        <end position="152"/>
    </location>
</feature>
<dbReference type="Proteomes" id="UP000218209">
    <property type="component" value="Unassembled WGS sequence"/>
</dbReference>
<dbReference type="EMBL" id="KV918822">
    <property type="protein sequence ID" value="OSX78065.1"/>
    <property type="molecule type" value="Genomic_DNA"/>
</dbReference>
<evidence type="ECO:0000313" key="3">
    <source>
        <dbReference type="Proteomes" id="UP000218209"/>
    </source>
</evidence>
<dbReference type="AlphaFoldDB" id="A0A1X6PBE3"/>
<gene>
    <name evidence="2" type="ORF">BU14_0125s0053</name>
</gene>
<protein>
    <submittedName>
        <fullName evidence="2">Uncharacterized protein</fullName>
    </submittedName>
</protein>
<name>A0A1X6PBE3_PORUM</name>
<sequence length="164" mass="18209">MNGGQRPATGGAKDSIIRCIQLQQGTEMIHSLTKRSFIVHDRDTEAREHSKKKAKRFYHSRRGQVQALIRNSYTGFGESVYLRHGGGQERTETRSGPRGGGRGGQRRWPTAPPGPLTQENPIRWGEEQAQKKRRRARGAEATPLGPAGAAATSKGDGERRRRRS</sequence>
<proteinExistence type="predicted"/>
<keyword evidence="3" id="KW-1185">Reference proteome</keyword>